<evidence type="ECO:0000313" key="3">
    <source>
        <dbReference type="Proteomes" id="UP000293852"/>
    </source>
</evidence>
<evidence type="ECO:0000256" key="1">
    <source>
        <dbReference type="SAM" id="MobiDB-lite"/>
    </source>
</evidence>
<name>A0A4Q7M808_9MICO</name>
<accession>A0A4Q7M808</accession>
<dbReference type="RefSeq" id="WP_130416637.1">
    <property type="nucleotide sequence ID" value="NZ_SGWX01000001.1"/>
</dbReference>
<reference evidence="2 3" key="1">
    <citation type="submission" date="2019-02" db="EMBL/GenBank/DDBJ databases">
        <title>Sequencing the genomes of 1000 actinobacteria strains.</title>
        <authorList>
            <person name="Klenk H.-P."/>
        </authorList>
    </citation>
    <scope>NUCLEOTIDE SEQUENCE [LARGE SCALE GENOMIC DNA]</scope>
    <source>
        <strain evidence="2 3">DSM 16932</strain>
    </source>
</reference>
<gene>
    <name evidence="2" type="ORF">EV386_3616</name>
</gene>
<evidence type="ECO:0000313" key="2">
    <source>
        <dbReference type="EMBL" id="RZS63253.1"/>
    </source>
</evidence>
<dbReference type="Proteomes" id="UP000293852">
    <property type="component" value="Unassembled WGS sequence"/>
</dbReference>
<proteinExistence type="predicted"/>
<dbReference type="AlphaFoldDB" id="A0A4Q7M808"/>
<organism evidence="2 3">
    <name type="scientific">Xylanimonas ulmi</name>
    <dbReference type="NCBI Taxonomy" id="228973"/>
    <lineage>
        <taxon>Bacteria</taxon>
        <taxon>Bacillati</taxon>
        <taxon>Actinomycetota</taxon>
        <taxon>Actinomycetes</taxon>
        <taxon>Micrococcales</taxon>
        <taxon>Promicromonosporaceae</taxon>
        <taxon>Xylanimonas</taxon>
    </lineage>
</organism>
<feature type="compositionally biased region" description="Low complexity" evidence="1">
    <location>
        <begin position="58"/>
        <end position="74"/>
    </location>
</feature>
<comment type="caution">
    <text evidence="2">The sequence shown here is derived from an EMBL/GenBank/DDBJ whole genome shotgun (WGS) entry which is preliminary data.</text>
</comment>
<feature type="region of interest" description="Disordered" evidence="1">
    <location>
        <begin position="46"/>
        <end position="78"/>
    </location>
</feature>
<sequence length="349" mass="38260">MTEPAPILLARDADRDLLRRDLARGDVARVRRGAYLRVDDLRAVDARRGSRPTPSDPRPAAAGRAQASSRAASPLDAVRRDEPAWTRLTMLAVASQLRTPVFSHESAALCWGWPTWTTPPRTHVTQRSRRAGTASADIARHFSRLPEGDVVEREGLLVTSRERTVIDIARTAHPLRALVVADAALADGVDRDAVLARVASLGAVRGTRRARCVLTLADAGAESPWETWLRYVALRVGLPRPVTQAVVRTRLGDYRADLAWLEHRVLAEFDGRVKYTDGAFGDGYDGAAALFAEKRRTDAIVEATGVVPFRATARDDPEATAARLLARFPRAIRDRARPHPLLLPVRLAG</sequence>
<dbReference type="EMBL" id="SGWX01000001">
    <property type="protein sequence ID" value="RZS63253.1"/>
    <property type="molecule type" value="Genomic_DNA"/>
</dbReference>
<dbReference type="OrthoDB" id="5517693at2"/>
<protein>
    <recommendedName>
        <fullName evidence="4">Transcriptional regulator, AbiEi antitoxin, Type IV TA system</fullName>
    </recommendedName>
</protein>
<evidence type="ECO:0008006" key="4">
    <source>
        <dbReference type="Google" id="ProtNLM"/>
    </source>
</evidence>
<keyword evidence="3" id="KW-1185">Reference proteome</keyword>